<dbReference type="PRINTS" id="PR00368">
    <property type="entry name" value="FADPNR"/>
</dbReference>
<reference evidence="9" key="1">
    <citation type="journal article" date="2019" name="Int. J. Syst. Evol. Microbiol.">
        <title>The Global Catalogue of Microorganisms (GCM) 10K type strain sequencing project: providing services to taxonomists for standard genome sequencing and annotation.</title>
        <authorList>
            <consortium name="The Broad Institute Genomics Platform"/>
            <consortium name="The Broad Institute Genome Sequencing Center for Infectious Disease"/>
            <person name="Wu L."/>
            <person name="Ma J."/>
        </authorList>
    </citation>
    <scope>NUCLEOTIDE SEQUENCE [LARGE SCALE GENOMIC DNA]</scope>
    <source>
        <strain evidence="9">JCM 18055</strain>
    </source>
</reference>
<organism evidence="8 9">
    <name type="scientific">Pseudonocardia yuanmonensis</name>
    <dbReference type="NCBI Taxonomy" id="1095914"/>
    <lineage>
        <taxon>Bacteria</taxon>
        <taxon>Bacillati</taxon>
        <taxon>Actinomycetota</taxon>
        <taxon>Actinomycetes</taxon>
        <taxon>Pseudonocardiales</taxon>
        <taxon>Pseudonocardiaceae</taxon>
        <taxon>Pseudonocardia</taxon>
    </lineage>
</organism>
<keyword evidence="5" id="KW-0560">Oxidoreductase</keyword>
<evidence type="ECO:0000256" key="6">
    <source>
        <dbReference type="SAM" id="MobiDB-lite"/>
    </source>
</evidence>
<evidence type="ECO:0000256" key="5">
    <source>
        <dbReference type="ARBA" id="ARBA00023002"/>
    </source>
</evidence>
<keyword evidence="4" id="KW-0274">FAD</keyword>
<proteinExistence type="inferred from homology"/>
<feature type="compositionally biased region" description="Basic and acidic residues" evidence="6">
    <location>
        <begin position="441"/>
        <end position="458"/>
    </location>
</feature>
<accession>A0ABP8WR86</accession>
<sequence length="465" mass="49837">MSAPSPGDAAAAVPLPSAAPAAHRVVIVGGGFAGLFAARALRRADVAVTLVDRSQHHLFQPLLYQVATGILSEGQIAAPLREVLKRHRNVDCVLADVVDVDPAARLVVALRPGGERLELPYDDLVVAAGVRQSYFGHDEFARWAPGMKTLADALAIRRRVFGAFELADTATDPEERRRRLTFAVVGAGPTGVELAGQIRELATHTLRREFHRIRPEDARVLLFDGGPAPLASFGPALSARAARSLQELGVELHTRSIVTEVDGDGLQVRDHAGNTGRVEAGTVLWAAGVEAPPVAAALAAATGAQHDHAGRIRVEPDLTIPGHPEISVVGDLMSRDLPGVAEVAMQAGLYAGRRIRRRLAGRPVRPFRYHDLGSAAYLSRGDAVVSAGPLKLTGLPAWLIWLLIHIAFLTGYRNRAGAVLTWAVAFARDARRERAFTTHQIDTRRDVYDPPAPERPRESPTAAGP</sequence>
<protein>
    <submittedName>
        <fullName evidence="8">NAD(P)/FAD-dependent oxidoreductase</fullName>
    </submittedName>
</protein>
<dbReference type="PRINTS" id="PR00411">
    <property type="entry name" value="PNDRDTASEI"/>
</dbReference>
<feature type="domain" description="FAD/NAD(P)-binding" evidence="7">
    <location>
        <begin position="24"/>
        <end position="348"/>
    </location>
</feature>
<dbReference type="Gene3D" id="3.50.50.100">
    <property type="match status" value="1"/>
</dbReference>
<comment type="caution">
    <text evidence="8">The sequence shown here is derived from an EMBL/GenBank/DDBJ whole genome shotgun (WGS) entry which is preliminary data.</text>
</comment>
<comment type="similarity">
    <text evidence="2">Belongs to the NADH dehydrogenase family.</text>
</comment>
<dbReference type="PANTHER" id="PTHR42913">
    <property type="entry name" value="APOPTOSIS-INDUCING FACTOR 1"/>
    <property type="match status" value="1"/>
</dbReference>
<keyword evidence="9" id="KW-1185">Reference proteome</keyword>
<dbReference type="RefSeq" id="WP_345381601.1">
    <property type="nucleotide sequence ID" value="NZ_BAABIC010000011.1"/>
</dbReference>
<dbReference type="EMBL" id="BAABIC010000011">
    <property type="protein sequence ID" value="GAA4694170.1"/>
    <property type="molecule type" value="Genomic_DNA"/>
</dbReference>
<dbReference type="InterPro" id="IPR036188">
    <property type="entry name" value="FAD/NAD-bd_sf"/>
</dbReference>
<gene>
    <name evidence="8" type="ORF">GCM10023215_34710</name>
</gene>
<dbReference type="PANTHER" id="PTHR42913:SF3">
    <property type="entry name" value="64 KDA MITOCHONDRIAL NADH DEHYDROGENASE (EUROFUNG)"/>
    <property type="match status" value="1"/>
</dbReference>
<evidence type="ECO:0000313" key="9">
    <source>
        <dbReference type="Proteomes" id="UP001500325"/>
    </source>
</evidence>
<dbReference type="Pfam" id="PF07992">
    <property type="entry name" value="Pyr_redox_2"/>
    <property type="match status" value="1"/>
</dbReference>
<dbReference type="InterPro" id="IPR023753">
    <property type="entry name" value="FAD/NAD-binding_dom"/>
</dbReference>
<evidence type="ECO:0000259" key="7">
    <source>
        <dbReference type="Pfam" id="PF07992"/>
    </source>
</evidence>
<evidence type="ECO:0000256" key="2">
    <source>
        <dbReference type="ARBA" id="ARBA00005272"/>
    </source>
</evidence>
<name>A0ABP8WR86_9PSEU</name>
<dbReference type="Proteomes" id="UP001500325">
    <property type="component" value="Unassembled WGS sequence"/>
</dbReference>
<evidence type="ECO:0000256" key="4">
    <source>
        <dbReference type="ARBA" id="ARBA00022827"/>
    </source>
</evidence>
<keyword evidence="3" id="KW-0285">Flavoprotein</keyword>
<evidence type="ECO:0000256" key="1">
    <source>
        <dbReference type="ARBA" id="ARBA00001974"/>
    </source>
</evidence>
<evidence type="ECO:0000256" key="3">
    <source>
        <dbReference type="ARBA" id="ARBA00022630"/>
    </source>
</evidence>
<feature type="region of interest" description="Disordered" evidence="6">
    <location>
        <begin position="441"/>
        <end position="465"/>
    </location>
</feature>
<evidence type="ECO:0000313" key="8">
    <source>
        <dbReference type="EMBL" id="GAA4694170.1"/>
    </source>
</evidence>
<dbReference type="InterPro" id="IPR051169">
    <property type="entry name" value="NADH-Q_oxidoreductase"/>
</dbReference>
<dbReference type="SUPFAM" id="SSF51905">
    <property type="entry name" value="FAD/NAD(P)-binding domain"/>
    <property type="match status" value="1"/>
</dbReference>
<comment type="cofactor">
    <cofactor evidence="1">
        <name>FAD</name>
        <dbReference type="ChEBI" id="CHEBI:57692"/>
    </cofactor>
</comment>